<evidence type="ECO:0000313" key="2">
    <source>
        <dbReference type="EMBL" id="KAK7077201.1"/>
    </source>
</evidence>
<comment type="caution">
    <text evidence="2">The sequence shown here is derived from an EMBL/GenBank/DDBJ whole genome shotgun (WGS) entry which is preliminary data.</text>
</comment>
<feature type="compositionally biased region" description="Basic and acidic residues" evidence="1">
    <location>
        <begin position="1"/>
        <end position="13"/>
    </location>
</feature>
<keyword evidence="3" id="KW-1185">Reference proteome</keyword>
<sequence length="111" mass="11989">GKKTFEKTKKEIINEINNSNGGNNNDDGSSNNNINVDNGVNNNDGGSNGNDNSDDGISSVTGLTTRQGEDLLVRRSKTDIGSRDINIRGSHLYNQLPRELKNAGSDNYTSF</sequence>
<organism evidence="2 3">
    <name type="scientific">Halocaridina rubra</name>
    <name type="common">Hawaiian red shrimp</name>
    <dbReference type="NCBI Taxonomy" id="373956"/>
    <lineage>
        <taxon>Eukaryota</taxon>
        <taxon>Metazoa</taxon>
        <taxon>Ecdysozoa</taxon>
        <taxon>Arthropoda</taxon>
        <taxon>Crustacea</taxon>
        <taxon>Multicrustacea</taxon>
        <taxon>Malacostraca</taxon>
        <taxon>Eumalacostraca</taxon>
        <taxon>Eucarida</taxon>
        <taxon>Decapoda</taxon>
        <taxon>Pleocyemata</taxon>
        <taxon>Caridea</taxon>
        <taxon>Atyoidea</taxon>
        <taxon>Atyidae</taxon>
        <taxon>Halocaridina</taxon>
    </lineage>
</organism>
<dbReference type="Proteomes" id="UP001381693">
    <property type="component" value="Unassembled WGS sequence"/>
</dbReference>
<feature type="region of interest" description="Disordered" evidence="1">
    <location>
        <begin position="1"/>
        <end position="70"/>
    </location>
</feature>
<dbReference type="AlphaFoldDB" id="A0AAN8X6J6"/>
<protein>
    <submittedName>
        <fullName evidence="2">Uncharacterized protein</fullName>
    </submittedName>
</protein>
<evidence type="ECO:0000313" key="3">
    <source>
        <dbReference type="Proteomes" id="UP001381693"/>
    </source>
</evidence>
<gene>
    <name evidence="2" type="ORF">SK128_004049</name>
</gene>
<feature type="non-terminal residue" evidence="2">
    <location>
        <position position="1"/>
    </location>
</feature>
<reference evidence="2 3" key="1">
    <citation type="submission" date="2023-11" db="EMBL/GenBank/DDBJ databases">
        <title>Halocaridina rubra genome assembly.</title>
        <authorList>
            <person name="Smith C."/>
        </authorList>
    </citation>
    <scope>NUCLEOTIDE SEQUENCE [LARGE SCALE GENOMIC DNA]</scope>
    <source>
        <strain evidence="2">EP-1</strain>
        <tissue evidence="2">Whole</tissue>
    </source>
</reference>
<accession>A0AAN8X6J6</accession>
<name>A0AAN8X6J6_HALRR</name>
<dbReference type="EMBL" id="JAXCGZ010009459">
    <property type="protein sequence ID" value="KAK7077201.1"/>
    <property type="molecule type" value="Genomic_DNA"/>
</dbReference>
<proteinExistence type="predicted"/>
<feature type="compositionally biased region" description="Low complexity" evidence="1">
    <location>
        <begin position="16"/>
        <end position="60"/>
    </location>
</feature>
<evidence type="ECO:0000256" key="1">
    <source>
        <dbReference type="SAM" id="MobiDB-lite"/>
    </source>
</evidence>